<dbReference type="EMBL" id="VSSQ01000219">
    <property type="protein sequence ID" value="MPL86300.1"/>
    <property type="molecule type" value="Genomic_DNA"/>
</dbReference>
<sequence>MLTTDEITEIFYLCDDFSKEFDKSYKKHILVAESGKKTRNKPNRLSNSEIMTILITFHLGGFRNLKHYYVFYVKQHLNGEFPRLVSYNRFVELQQQAVFPLVIFLKLCRMGQCTGISFVDSTTIKACHIKREKMNKVFSGIATKGKGTLGWFFGFKLHLIINDKGEILSFVITQGNVDDREPLQYESFIEKVSGKLYADRRYISQALRDILFVDGIHFVTKMRNNMKGGEIPLQDRIYLRKRAIIETVNDELKNICQIEHTRHRSFTNFISNLVAALLAYSFMPKKPSIKVEFVDQDQLVLF</sequence>
<proteinExistence type="predicted"/>
<protein>
    <submittedName>
        <fullName evidence="2">IS982 family transposase IS195</fullName>
    </submittedName>
</protein>
<comment type="caution">
    <text evidence="2">The sequence shown here is derived from an EMBL/GenBank/DDBJ whole genome shotgun (WGS) entry which is preliminary data.</text>
</comment>
<evidence type="ECO:0000259" key="1">
    <source>
        <dbReference type="Pfam" id="PF13612"/>
    </source>
</evidence>
<accession>A0A644V4N6</accession>
<name>A0A644V4N6_9ZZZZ</name>
<organism evidence="2">
    <name type="scientific">bioreactor metagenome</name>
    <dbReference type="NCBI Taxonomy" id="1076179"/>
    <lineage>
        <taxon>unclassified sequences</taxon>
        <taxon>metagenomes</taxon>
        <taxon>ecological metagenomes</taxon>
    </lineage>
</organism>
<dbReference type="InterPro" id="IPR025668">
    <property type="entry name" value="Tnp_DDE_dom"/>
</dbReference>
<gene>
    <name evidence="2" type="ORF">SDC9_32280</name>
</gene>
<evidence type="ECO:0000313" key="2">
    <source>
        <dbReference type="EMBL" id="MPL86300.1"/>
    </source>
</evidence>
<feature type="domain" description="Transposase DDE" evidence="1">
    <location>
        <begin position="111"/>
        <end position="265"/>
    </location>
</feature>
<reference evidence="2" key="1">
    <citation type="submission" date="2019-08" db="EMBL/GenBank/DDBJ databases">
        <authorList>
            <person name="Kucharzyk K."/>
            <person name="Murdoch R.W."/>
            <person name="Higgins S."/>
            <person name="Loffler F."/>
        </authorList>
    </citation>
    <scope>NUCLEOTIDE SEQUENCE</scope>
</reference>
<dbReference type="NCBIfam" id="NF033520">
    <property type="entry name" value="transpos_IS982"/>
    <property type="match status" value="1"/>
</dbReference>
<dbReference type="Pfam" id="PF13612">
    <property type="entry name" value="DDE_Tnp_1_3"/>
    <property type="match status" value="1"/>
</dbReference>
<dbReference type="AlphaFoldDB" id="A0A644V4N6"/>